<name>A0A8A1LSD7_AJEC8</name>
<protein>
    <submittedName>
        <fullName evidence="1">Uncharacterized protein</fullName>
    </submittedName>
</protein>
<gene>
    <name evidence="1" type="ORF">I7I53_05162</name>
</gene>
<proteinExistence type="predicted"/>
<dbReference type="Proteomes" id="UP000663419">
    <property type="component" value="Chromosome 5"/>
</dbReference>
<dbReference type="EMBL" id="CP069106">
    <property type="protein sequence ID" value="QSS56839.1"/>
    <property type="molecule type" value="Genomic_DNA"/>
</dbReference>
<evidence type="ECO:0000313" key="2">
    <source>
        <dbReference type="Proteomes" id="UP000663419"/>
    </source>
</evidence>
<reference evidence="1" key="1">
    <citation type="submission" date="2021-01" db="EMBL/GenBank/DDBJ databases">
        <title>Chromosome-level genome assembly of a human fungal pathogen reveals clustering of transcriptionally co-regulated genes.</title>
        <authorList>
            <person name="Voorhies M."/>
            <person name="Cohen S."/>
            <person name="Shea T.P."/>
            <person name="Petrus S."/>
            <person name="Munoz J.F."/>
            <person name="Poplawski S."/>
            <person name="Goldman W.E."/>
            <person name="Michael T."/>
            <person name="Cuomo C.A."/>
            <person name="Sil A."/>
            <person name="Beyhan S."/>
        </authorList>
    </citation>
    <scope>NUCLEOTIDE SEQUENCE</scope>
    <source>
        <strain evidence="1">H88</strain>
    </source>
</reference>
<sequence length="71" mass="7920">MLVFFPFLSPMSFGTSGITSLLTGQEASLIPSLIEISAGKLHIHSPFMWRMSLVLARDSMEPLCFDMLRIC</sequence>
<organism evidence="1 2">
    <name type="scientific">Ajellomyces capsulatus (strain H88)</name>
    <name type="common">Darling's disease fungus</name>
    <name type="synonym">Histoplasma capsulatum</name>
    <dbReference type="NCBI Taxonomy" id="544711"/>
    <lineage>
        <taxon>Eukaryota</taxon>
        <taxon>Fungi</taxon>
        <taxon>Dikarya</taxon>
        <taxon>Ascomycota</taxon>
        <taxon>Pezizomycotina</taxon>
        <taxon>Eurotiomycetes</taxon>
        <taxon>Eurotiomycetidae</taxon>
        <taxon>Onygenales</taxon>
        <taxon>Ajellomycetaceae</taxon>
        <taxon>Histoplasma</taxon>
    </lineage>
</organism>
<dbReference type="VEuPathDB" id="FungiDB:I7I53_05162"/>
<dbReference type="AlphaFoldDB" id="A0A8A1LSD7"/>
<accession>A0A8A1LSD7</accession>
<evidence type="ECO:0000313" key="1">
    <source>
        <dbReference type="EMBL" id="QSS56839.1"/>
    </source>
</evidence>